<dbReference type="Gene3D" id="3.30.428.10">
    <property type="entry name" value="HIT-like"/>
    <property type="match status" value="1"/>
</dbReference>
<feature type="short sequence motif" description="Histidine triad motif" evidence="2 3">
    <location>
        <begin position="115"/>
        <end position="119"/>
    </location>
</feature>
<feature type="active site" description="Tele-AMP-histidine intermediate" evidence="1">
    <location>
        <position position="117"/>
    </location>
</feature>
<dbReference type="PROSITE" id="PS51084">
    <property type="entry name" value="HIT_2"/>
    <property type="match status" value="1"/>
</dbReference>
<evidence type="ECO:0000313" key="6">
    <source>
        <dbReference type="EMBL" id="RDX53372.1"/>
    </source>
</evidence>
<evidence type="ECO:0000313" key="7">
    <source>
        <dbReference type="Proteomes" id="UP000256964"/>
    </source>
</evidence>
<gene>
    <name evidence="6" type="ORF">OH76DRAFT_1432359</name>
</gene>
<organism evidence="6 7">
    <name type="scientific">Lentinus brumalis</name>
    <dbReference type="NCBI Taxonomy" id="2498619"/>
    <lineage>
        <taxon>Eukaryota</taxon>
        <taxon>Fungi</taxon>
        <taxon>Dikarya</taxon>
        <taxon>Basidiomycota</taxon>
        <taxon>Agaricomycotina</taxon>
        <taxon>Agaricomycetes</taxon>
        <taxon>Polyporales</taxon>
        <taxon>Polyporaceae</taxon>
        <taxon>Lentinus</taxon>
    </lineage>
</organism>
<feature type="domain" description="HIT" evidence="5">
    <location>
        <begin position="25"/>
        <end position="133"/>
    </location>
</feature>
<dbReference type="PANTHER" id="PTHR46648:SF1">
    <property type="entry name" value="ADENOSINE 5'-MONOPHOSPHORAMIDASE HNT1"/>
    <property type="match status" value="1"/>
</dbReference>
<evidence type="ECO:0000256" key="1">
    <source>
        <dbReference type="PIRSR" id="PIRSR601310-1"/>
    </source>
</evidence>
<dbReference type="Proteomes" id="UP000256964">
    <property type="component" value="Unassembled WGS sequence"/>
</dbReference>
<dbReference type="GO" id="GO:0009117">
    <property type="term" value="P:nucleotide metabolic process"/>
    <property type="evidence" value="ECO:0007669"/>
    <property type="project" value="TreeGrafter"/>
</dbReference>
<dbReference type="GO" id="GO:0003824">
    <property type="term" value="F:catalytic activity"/>
    <property type="evidence" value="ECO:0007669"/>
    <property type="project" value="InterPro"/>
</dbReference>
<feature type="region of interest" description="Disordered" evidence="4">
    <location>
        <begin position="121"/>
        <end position="150"/>
    </location>
</feature>
<keyword evidence="7" id="KW-1185">Reference proteome</keyword>
<dbReference type="InterPro" id="IPR011146">
    <property type="entry name" value="HIT-like"/>
</dbReference>
<reference evidence="6 7" key="1">
    <citation type="journal article" date="2018" name="Biotechnol. Biofuels">
        <title>Integrative visual omics of the white-rot fungus Polyporus brumalis exposes the biotechnological potential of its oxidative enzymes for delignifying raw plant biomass.</title>
        <authorList>
            <person name="Miyauchi S."/>
            <person name="Rancon A."/>
            <person name="Drula E."/>
            <person name="Hage H."/>
            <person name="Chaduli D."/>
            <person name="Favel A."/>
            <person name="Grisel S."/>
            <person name="Henrissat B."/>
            <person name="Herpoel-Gimbert I."/>
            <person name="Ruiz-Duenas F.J."/>
            <person name="Chevret D."/>
            <person name="Hainaut M."/>
            <person name="Lin J."/>
            <person name="Wang M."/>
            <person name="Pangilinan J."/>
            <person name="Lipzen A."/>
            <person name="Lesage-Meessen L."/>
            <person name="Navarro D."/>
            <person name="Riley R."/>
            <person name="Grigoriev I.V."/>
            <person name="Zhou S."/>
            <person name="Raouche S."/>
            <person name="Rosso M.N."/>
        </authorList>
    </citation>
    <scope>NUCLEOTIDE SEQUENCE [LARGE SCALE GENOMIC DNA]</scope>
    <source>
        <strain evidence="6 7">BRFM 1820</strain>
    </source>
</reference>
<evidence type="ECO:0000256" key="4">
    <source>
        <dbReference type="SAM" id="MobiDB-lite"/>
    </source>
</evidence>
<evidence type="ECO:0000256" key="3">
    <source>
        <dbReference type="PROSITE-ProRule" id="PRU00464"/>
    </source>
</evidence>
<evidence type="ECO:0000256" key="2">
    <source>
        <dbReference type="PIRSR" id="PIRSR601310-3"/>
    </source>
</evidence>
<dbReference type="OrthoDB" id="672793at2759"/>
<dbReference type="PANTHER" id="PTHR46648">
    <property type="entry name" value="HIT FAMILY PROTEIN 1"/>
    <property type="match status" value="1"/>
</dbReference>
<dbReference type="STRING" id="139420.A0A371DLH4"/>
<accession>A0A371DLH4</accession>
<dbReference type="InterPro" id="IPR001310">
    <property type="entry name" value="Histidine_triad_HIT"/>
</dbReference>
<name>A0A371DLH4_9APHY</name>
<dbReference type="Pfam" id="PF01230">
    <property type="entry name" value="HIT"/>
    <property type="match status" value="1"/>
</dbReference>
<evidence type="ECO:0000259" key="5">
    <source>
        <dbReference type="PROSITE" id="PS51084"/>
    </source>
</evidence>
<protein>
    <submittedName>
        <fullName evidence="6">HIT-like protein</fullName>
    </submittedName>
</protein>
<proteinExistence type="predicted"/>
<dbReference type="EMBL" id="KZ857387">
    <property type="protein sequence ID" value="RDX53372.1"/>
    <property type="molecule type" value="Genomic_DNA"/>
</dbReference>
<dbReference type="PRINTS" id="PR00332">
    <property type="entry name" value="HISTRIAD"/>
</dbReference>
<dbReference type="InterPro" id="IPR036265">
    <property type="entry name" value="HIT-like_sf"/>
</dbReference>
<sequence length="195" mass="21585">MTSFVIKAHEDRALPPAWNTAPDCPFCRIVRGEAPSYILYENDRILAILDIMPLRPGHTLVIPKTHISRVSELPDDFAAQCGIAVSKVARAVSGALQNTALNVVCNQEYAQAVPHVHYHIIPAPRPGTGEGESPAHASGPPVSDNDLPEAHDRVTQPLTEKEMHWREYELRNALKEDDARRLVTTIRALLAPQRL</sequence>
<dbReference type="AlphaFoldDB" id="A0A371DLH4"/>
<dbReference type="SUPFAM" id="SSF54197">
    <property type="entry name" value="HIT-like"/>
    <property type="match status" value="1"/>
</dbReference>